<keyword evidence="1" id="KW-0472">Membrane</keyword>
<protein>
    <submittedName>
        <fullName evidence="2">Uncharacterized protein</fullName>
    </submittedName>
</protein>
<keyword evidence="1" id="KW-0812">Transmembrane</keyword>
<dbReference type="Proteomes" id="UP000030651">
    <property type="component" value="Unassembled WGS sequence"/>
</dbReference>
<name>W3WX68_PESFW</name>
<proteinExistence type="predicted"/>
<reference evidence="3" key="1">
    <citation type="journal article" date="2015" name="BMC Genomics">
        <title>Genomic and transcriptomic analysis of the endophytic fungus Pestalotiopsis fici reveals its lifestyle and high potential for synthesis of natural products.</title>
        <authorList>
            <person name="Wang X."/>
            <person name="Zhang X."/>
            <person name="Liu L."/>
            <person name="Xiang M."/>
            <person name="Wang W."/>
            <person name="Sun X."/>
            <person name="Che Y."/>
            <person name="Guo L."/>
            <person name="Liu G."/>
            <person name="Guo L."/>
            <person name="Wang C."/>
            <person name="Yin W.B."/>
            <person name="Stadler M."/>
            <person name="Zhang X."/>
            <person name="Liu X."/>
        </authorList>
    </citation>
    <scope>NUCLEOTIDE SEQUENCE [LARGE SCALE GENOMIC DNA]</scope>
    <source>
        <strain evidence="3">W106-1 / CGMCC3.15140</strain>
    </source>
</reference>
<feature type="transmembrane region" description="Helical" evidence="1">
    <location>
        <begin position="358"/>
        <end position="379"/>
    </location>
</feature>
<dbReference type="EMBL" id="KI912115">
    <property type="protein sequence ID" value="ETS78445.1"/>
    <property type="molecule type" value="Genomic_DNA"/>
</dbReference>
<evidence type="ECO:0000256" key="1">
    <source>
        <dbReference type="SAM" id="Phobius"/>
    </source>
</evidence>
<keyword evidence="3" id="KW-1185">Reference proteome</keyword>
<dbReference type="AlphaFoldDB" id="W3WX68"/>
<feature type="transmembrane region" description="Helical" evidence="1">
    <location>
        <begin position="187"/>
        <end position="206"/>
    </location>
</feature>
<gene>
    <name evidence="2" type="ORF">PFICI_10507</name>
</gene>
<dbReference type="RefSeq" id="XP_007837279.1">
    <property type="nucleotide sequence ID" value="XM_007839088.1"/>
</dbReference>
<keyword evidence="1" id="KW-1133">Transmembrane helix</keyword>
<feature type="transmembrane region" description="Helical" evidence="1">
    <location>
        <begin position="83"/>
        <end position="105"/>
    </location>
</feature>
<feature type="transmembrane region" description="Helical" evidence="1">
    <location>
        <begin position="266"/>
        <end position="283"/>
    </location>
</feature>
<feature type="transmembrane region" description="Helical" evidence="1">
    <location>
        <begin position="239"/>
        <end position="259"/>
    </location>
</feature>
<feature type="transmembrane region" description="Helical" evidence="1">
    <location>
        <begin position="54"/>
        <end position="71"/>
    </location>
</feature>
<dbReference type="KEGG" id="pfy:PFICI_10507"/>
<dbReference type="eggNOG" id="ENOG502R6QX">
    <property type="taxonomic scope" value="Eukaryota"/>
</dbReference>
<dbReference type="OMA" id="WANTHLE"/>
<evidence type="ECO:0000313" key="3">
    <source>
        <dbReference type="Proteomes" id="UP000030651"/>
    </source>
</evidence>
<sequence length="473" mass="52641">MSVTSELDTASTCPGFEGNSDLYGLGIRIGVYLQWYSTWLCITVDPETSGETHTANALFIFAIMVALLQAMSNQSINNVEAYLMLQICFGYLLTLLSIFGLRLQLLHPYRAQRIMSSMLSFFARRNEESSQSKSLISIENIDMESATSIGMLPSLVKILGGLADHQVTLRLSELNNLKEGTLSWFGVFWRISIATIVVITNAILVFNSVYPPLPTDGLCRGHGFVFMFTTWELSGSRLVFLQVVAVAIAVVFGLIASIIVTTSNQLILFLEALAVSDFILWIFKTVVPTKLRGPILTGIYRFFFMVSQALKSMQDPTSIYQPGQAVSLYALFSSGARFGNTEKLVVPKDTSRNSTPKGWVVVTSLWHAWIVGATIWFIVSVELNIRWNKITGVHTIESTGQLIPFVVGVASFIRAKHKLIVLIIKKQFPDWEKLDLEITFIRTTPVSFQIVEIEEKPKPSNLRATNLPGTCTI</sequence>
<evidence type="ECO:0000313" key="2">
    <source>
        <dbReference type="EMBL" id="ETS78445.1"/>
    </source>
</evidence>
<dbReference type="GeneID" id="19275520"/>
<organism evidence="2 3">
    <name type="scientific">Pestalotiopsis fici (strain W106-1 / CGMCC3.15140)</name>
    <dbReference type="NCBI Taxonomy" id="1229662"/>
    <lineage>
        <taxon>Eukaryota</taxon>
        <taxon>Fungi</taxon>
        <taxon>Dikarya</taxon>
        <taxon>Ascomycota</taxon>
        <taxon>Pezizomycotina</taxon>
        <taxon>Sordariomycetes</taxon>
        <taxon>Xylariomycetidae</taxon>
        <taxon>Amphisphaeriales</taxon>
        <taxon>Sporocadaceae</taxon>
        <taxon>Pestalotiopsis</taxon>
    </lineage>
</organism>
<dbReference type="HOGENOM" id="CLU_514825_0_0_1"/>
<dbReference type="InParanoid" id="W3WX68"/>
<accession>W3WX68</accession>
<dbReference type="OrthoDB" id="3945378at2759"/>